<dbReference type="InterPro" id="IPR050740">
    <property type="entry name" value="Aldehyde_DH_Superfamily"/>
</dbReference>
<name>A0A6V2MLU2_EMIHU</name>
<dbReference type="AlphaFoldDB" id="A0A6V2MLU2"/>
<reference evidence="3" key="1">
    <citation type="submission" date="2021-01" db="EMBL/GenBank/DDBJ databases">
        <authorList>
            <person name="Corre E."/>
            <person name="Pelletier E."/>
            <person name="Niang G."/>
            <person name="Scheremetjew M."/>
            <person name="Finn R."/>
            <person name="Kale V."/>
            <person name="Holt S."/>
            <person name="Cochrane G."/>
            <person name="Meng A."/>
            <person name="Brown T."/>
            <person name="Cohen L."/>
        </authorList>
    </citation>
    <scope>NUCLEOTIDE SEQUENCE</scope>
    <source>
        <strain evidence="3">379</strain>
    </source>
</reference>
<dbReference type="PANTHER" id="PTHR43353:SF5">
    <property type="entry name" value="SUCCINATE-SEMIALDEHYDE DEHYDROGENASE, MITOCHONDRIAL"/>
    <property type="match status" value="1"/>
</dbReference>
<dbReference type="GO" id="GO:0004777">
    <property type="term" value="F:succinate-semialdehyde dehydrogenase (NAD+) activity"/>
    <property type="evidence" value="ECO:0007669"/>
    <property type="project" value="TreeGrafter"/>
</dbReference>
<sequence length="107" mass="11433">MLIFREETFGPVAPLFRFSDEAEAVRMANDTPYGLAAYLFSNDLGRVWRVSEALEYGMVGVNAGIIATEAAPFGGVKESGLGREGSKYGADEFVEAKYVCLGGIGAL</sequence>
<dbReference type="SUPFAM" id="SSF53720">
    <property type="entry name" value="ALDH-like"/>
    <property type="match status" value="1"/>
</dbReference>
<protein>
    <recommendedName>
        <fullName evidence="2">Aldehyde dehydrogenase domain-containing protein</fullName>
    </recommendedName>
</protein>
<evidence type="ECO:0000256" key="1">
    <source>
        <dbReference type="ARBA" id="ARBA00023002"/>
    </source>
</evidence>
<keyword evidence="1" id="KW-0560">Oxidoreductase</keyword>
<evidence type="ECO:0000259" key="2">
    <source>
        <dbReference type="Pfam" id="PF00171"/>
    </source>
</evidence>
<gene>
    <name evidence="3" type="ORF">EHUX00137_LOCUS6381</name>
</gene>
<dbReference type="EMBL" id="HBIR01009210">
    <property type="protein sequence ID" value="CAE0532230.1"/>
    <property type="molecule type" value="Transcribed_RNA"/>
</dbReference>
<dbReference type="InterPro" id="IPR016163">
    <property type="entry name" value="Ald_DH_C"/>
</dbReference>
<dbReference type="InterPro" id="IPR015590">
    <property type="entry name" value="Aldehyde_DH_dom"/>
</dbReference>
<proteinExistence type="predicted"/>
<organism evidence="3">
    <name type="scientific">Emiliania huxleyi</name>
    <name type="common">Coccolithophore</name>
    <name type="synonym">Pontosphaera huxleyi</name>
    <dbReference type="NCBI Taxonomy" id="2903"/>
    <lineage>
        <taxon>Eukaryota</taxon>
        <taxon>Haptista</taxon>
        <taxon>Haptophyta</taxon>
        <taxon>Prymnesiophyceae</taxon>
        <taxon>Isochrysidales</taxon>
        <taxon>Noelaerhabdaceae</taxon>
        <taxon>Emiliania</taxon>
    </lineage>
</organism>
<dbReference type="PANTHER" id="PTHR43353">
    <property type="entry name" value="SUCCINATE-SEMIALDEHYDE DEHYDROGENASE, MITOCHONDRIAL"/>
    <property type="match status" value="1"/>
</dbReference>
<dbReference type="Pfam" id="PF00171">
    <property type="entry name" value="Aldedh"/>
    <property type="match status" value="1"/>
</dbReference>
<dbReference type="Gene3D" id="3.40.309.10">
    <property type="entry name" value="Aldehyde Dehydrogenase, Chain A, domain 2"/>
    <property type="match status" value="1"/>
</dbReference>
<evidence type="ECO:0000313" key="3">
    <source>
        <dbReference type="EMBL" id="CAE0532230.1"/>
    </source>
</evidence>
<dbReference type="GO" id="GO:0009450">
    <property type="term" value="P:gamma-aminobutyric acid catabolic process"/>
    <property type="evidence" value="ECO:0007669"/>
    <property type="project" value="TreeGrafter"/>
</dbReference>
<dbReference type="InterPro" id="IPR016161">
    <property type="entry name" value="Ald_DH/histidinol_DH"/>
</dbReference>
<feature type="domain" description="Aldehyde dehydrogenase" evidence="2">
    <location>
        <begin position="1"/>
        <end position="99"/>
    </location>
</feature>
<accession>A0A6V2MLU2</accession>